<sequence>MDISSCSSSGRLTTLYANQPWLASFSVENTRGLPLSPCISSKYGDSNRCWSYQSLNSHNHWPGSHHAQDGEYTFYAVGACVLAFLTTPFIECSRRNVSASYGGAARLRNRINTDTG</sequence>
<gene>
    <name evidence="1" type="ORF">BaRGS_00027913</name>
</gene>
<comment type="caution">
    <text evidence="1">The sequence shown here is derived from an EMBL/GenBank/DDBJ whole genome shotgun (WGS) entry which is preliminary data.</text>
</comment>
<protein>
    <submittedName>
        <fullName evidence="1">Uncharacterized protein</fullName>
    </submittedName>
</protein>
<feature type="non-terminal residue" evidence="1">
    <location>
        <position position="116"/>
    </location>
</feature>
<accession>A0ABD0K1T9</accession>
<reference evidence="1 2" key="1">
    <citation type="journal article" date="2023" name="Sci. Data">
        <title>Genome assembly of the Korean intertidal mud-creeper Batillaria attramentaria.</title>
        <authorList>
            <person name="Patra A.K."/>
            <person name="Ho P.T."/>
            <person name="Jun S."/>
            <person name="Lee S.J."/>
            <person name="Kim Y."/>
            <person name="Won Y.J."/>
        </authorList>
    </citation>
    <scope>NUCLEOTIDE SEQUENCE [LARGE SCALE GENOMIC DNA]</scope>
    <source>
        <strain evidence="1">Wonlab-2016</strain>
    </source>
</reference>
<evidence type="ECO:0000313" key="1">
    <source>
        <dbReference type="EMBL" id="KAK7480827.1"/>
    </source>
</evidence>
<dbReference type="EMBL" id="JACVVK020000273">
    <property type="protein sequence ID" value="KAK7480827.1"/>
    <property type="molecule type" value="Genomic_DNA"/>
</dbReference>
<keyword evidence="2" id="KW-1185">Reference proteome</keyword>
<name>A0ABD0K1T9_9CAEN</name>
<dbReference type="AlphaFoldDB" id="A0ABD0K1T9"/>
<proteinExistence type="predicted"/>
<evidence type="ECO:0000313" key="2">
    <source>
        <dbReference type="Proteomes" id="UP001519460"/>
    </source>
</evidence>
<dbReference type="Proteomes" id="UP001519460">
    <property type="component" value="Unassembled WGS sequence"/>
</dbReference>
<organism evidence="1 2">
    <name type="scientific">Batillaria attramentaria</name>
    <dbReference type="NCBI Taxonomy" id="370345"/>
    <lineage>
        <taxon>Eukaryota</taxon>
        <taxon>Metazoa</taxon>
        <taxon>Spiralia</taxon>
        <taxon>Lophotrochozoa</taxon>
        <taxon>Mollusca</taxon>
        <taxon>Gastropoda</taxon>
        <taxon>Caenogastropoda</taxon>
        <taxon>Sorbeoconcha</taxon>
        <taxon>Cerithioidea</taxon>
        <taxon>Batillariidae</taxon>
        <taxon>Batillaria</taxon>
    </lineage>
</organism>